<name>A0A255HCB5_9ACTN</name>
<protein>
    <submittedName>
        <fullName evidence="6">GntR family transcriptional regulator</fullName>
    </submittedName>
</protein>
<evidence type="ECO:0000256" key="2">
    <source>
        <dbReference type="ARBA" id="ARBA00023125"/>
    </source>
</evidence>
<dbReference type="PANTHER" id="PTHR43537:SF5">
    <property type="entry name" value="UXU OPERON TRANSCRIPTIONAL REGULATOR"/>
    <property type="match status" value="1"/>
</dbReference>
<dbReference type="PRINTS" id="PR00035">
    <property type="entry name" value="HTHGNTR"/>
</dbReference>
<keyword evidence="1" id="KW-0805">Transcription regulation</keyword>
<keyword evidence="7" id="KW-1185">Reference proteome</keyword>
<dbReference type="InterPro" id="IPR008920">
    <property type="entry name" value="TF_FadR/GntR_C"/>
</dbReference>
<dbReference type="Proteomes" id="UP000216311">
    <property type="component" value="Unassembled WGS sequence"/>
</dbReference>
<evidence type="ECO:0000313" key="7">
    <source>
        <dbReference type="Proteomes" id="UP000216311"/>
    </source>
</evidence>
<dbReference type="CDD" id="cd07377">
    <property type="entry name" value="WHTH_GntR"/>
    <property type="match status" value="1"/>
</dbReference>
<reference evidence="6 7" key="1">
    <citation type="submission" date="2017-07" db="EMBL/GenBank/DDBJ databases">
        <title>Draft whole genome sequences of clinical Proprionibacteriaceae strains.</title>
        <authorList>
            <person name="Bernier A.-M."/>
            <person name="Bernard K."/>
            <person name="Domingo M.-C."/>
        </authorList>
    </citation>
    <scope>NUCLEOTIDE SEQUENCE [LARGE SCALE GENOMIC DNA]</scope>
    <source>
        <strain evidence="6 7">NML 130396</strain>
    </source>
</reference>
<dbReference type="InterPro" id="IPR000524">
    <property type="entry name" value="Tscrpt_reg_HTH_GntR"/>
</dbReference>
<evidence type="ECO:0000256" key="1">
    <source>
        <dbReference type="ARBA" id="ARBA00023015"/>
    </source>
</evidence>
<organism evidence="6 7">
    <name type="scientific">Enemella dayhoffiae</name>
    <dbReference type="NCBI Taxonomy" id="2016507"/>
    <lineage>
        <taxon>Bacteria</taxon>
        <taxon>Bacillati</taxon>
        <taxon>Actinomycetota</taxon>
        <taxon>Actinomycetes</taxon>
        <taxon>Propionibacteriales</taxon>
        <taxon>Propionibacteriaceae</taxon>
        <taxon>Enemella</taxon>
    </lineage>
</organism>
<feature type="region of interest" description="Disordered" evidence="4">
    <location>
        <begin position="215"/>
        <end position="235"/>
    </location>
</feature>
<dbReference type="Gene3D" id="1.20.120.530">
    <property type="entry name" value="GntR ligand-binding domain-like"/>
    <property type="match status" value="1"/>
</dbReference>
<feature type="region of interest" description="Disordered" evidence="4">
    <location>
        <begin position="1"/>
        <end position="27"/>
    </location>
</feature>
<comment type="caution">
    <text evidence="6">The sequence shown here is derived from an EMBL/GenBank/DDBJ whole genome shotgun (WGS) entry which is preliminary data.</text>
</comment>
<dbReference type="EMBL" id="NMVQ01000006">
    <property type="protein sequence ID" value="OYO23924.1"/>
    <property type="molecule type" value="Genomic_DNA"/>
</dbReference>
<dbReference type="PROSITE" id="PS50949">
    <property type="entry name" value="HTH_GNTR"/>
    <property type="match status" value="1"/>
</dbReference>
<proteinExistence type="predicted"/>
<keyword evidence="2" id="KW-0238">DNA-binding</keyword>
<dbReference type="GO" id="GO:0003677">
    <property type="term" value="F:DNA binding"/>
    <property type="evidence" value="ECO:0007669"/>
    <property type="project" value="UniProtKB-KW"/>
</dbReference>
<dbReference type="GO" id="GO:0003700">
    <property type="term" value="F:DNA-binding transcription factor activity"/>
    <property type="evidence" value="ECO:0007669"/>
    <property type="project" value="InterPro"/>
</dbReference>
<dbReference type="PANTHER" id="PTHR43537">
    <property type="entry name" value="TRANSCRIPTIONAL REGULATOR, GNTR FAMILY"/>
    <property type="match status" value="1"/>
</dbReference>
<dbReference type="InterPro" id="IPR036390">
    <property type="entry name" value="WH_DNA-bd_sf"/>
</dbReference>
<dbReference type="SMART" id="SM00895">
    <property type="entry name" value="FCD"/>
    <property type="match status" value="1"/>
</dbReference>
<evidence type="ECO:0000256" key="4">
    <source>
        <dbReference type="SAM" id="MobiDB-lite"/>
    </source>
</evidence>
<evidence type="ECO:0000256" key="3">
    <source>
        <dbReference type="ARBA" id="ARBA00023163"/>
    </source>
</evidence>
<dbReference type="Pfam" id="PF07729">
    <property type="entry name" value="FCD"/>
    <property type="match status" value="1"/>
</dbReference>
<dbReference type="Pfam" id="PF00392">
    <property type="entry name" value="GntR"/>
    <property type="match status" value="1"/>
</dbReference>
<dbReference type="Gene3D" id="1.10.10.10">
    <property type="entry name" value="Winged helix-like DNA-binding domain superfamily/Winged helix DNA-binding domain"/>
    <property type="match status" value="1"/>
</dbReference>
<sequence>MNDLEQIESDSTPPWPRRPSPRGGAVTLSQVPDRVRIPKTAEVVARAIRTQILRGELREGESLPSESELMTQFGVSRPSLREAFRILESERLIEVRRGSRGGALVTHPDVSVAARYLGLLMQLDAVELRDVYDARTLLEPLGFRLLARQPDRAETADRLEALLAELTPELAQEDQSRIYVSFFEELFRSSRNKTLALVYGALSEVLRQELANAFDGGRDRGKSNEPHRSLGRALDRVRAGDEDGAADYWRHQLVHVAGQVHGRHGDKTLVDMTTQQ</sequence>
<keyword evidence="3" id="KW-0804">Transcription</keyword>
<feature type="domain" description="HTH gntR-type" evidence="5">
    <location>
        <begin position="38"/>
        <end position="108"/>
    </location>
</feature>
<dbReference type="SUPFAM" id="SSF48008">
    <property type="entry name" value="GntR ligand-binding domain-like"/>
    <property type="match status" value="1"/>
</dbReference>
<evidence type="ECO:0000313" key="6">
    <source>
        <dbReference type="EMBL" id="OYO23924.1"/>
    </source>
</evidence>
<evidence type="ECO:0000259" key="5">
    <source>
        <dbReference type="PROSITE" id="PS50949"/>
    </source>
</evidence>
<accession>A0A255HCB5</accession>
<dbReference type="InterPro" id="IPR036388">
    <property type="entry name" value="WH-like_DNA-bd_sf"/>
</dbReference>
<dbReference type="InterPro" id="IPR011711">
    <property type="entry name" value="GntR_C"/>
</dbReference>
<gene>
    <name evidence="6" type="ORF">CGZ93_05255</name>
</gene>
<dbReference type="AlphaFoldDB" id="A0A255HCB5"/>
<feature type="compositionally biased region" description="Basic and acidic residues" evidence="4">
    <location>
        <begin position="216"/>
        <end position="235"/>
    </location>
</feature>
<dbReference type="OrthoDB" id="155424at2"/>
<dbReference type="SMART" id="SM00345">
    <property type="entry name" value="HTH_GNTR"/>
    <property type="match status" value="1"/>
</dbReference>
<dbReference type="SUPFAM" id="SSF46785">
    <property type="entry name" value="Winged helix' DNA-binding domain"/>
    <property type="match status" value="1"/>
</dbReference>